<dbReference type="GO" id="GO:0003735">
    <property type="term" value="F:structural constituent of ribosome"/>
    <property type="evidence" value="ECO:0007669"/>
    <property type="project" value="InterPro"/>
</dbReference>
<dbReference type="GO" id="GO:0003723">
    <property type="term" value="F:RNA binding"/>
    <property type="evidence" value="ECO:0007669"/>
    <property type="project" value="InterPro"/>
</dbReference>
<sequence length="160" mass="17199">MIAALSRTAARATAPRCAAAHITAWRASSTAATKVLHRDPETPAPASGGDRFAIVRLGGTQYKITKDDVIVAEKLDVQVGADLVIDEVLLVGSEAATVVGRPTVPRATVTCAVEEQTRDAKVVVFKKRRRQNSRRRNGHRRHVTLLRVLDIDAGDGSDVV</sequence>
<dbReference type="PANTHER" id="PTHR21349:SF0">
    <property type="entry name" value="LARGE RIBOSOMAL SUBUNIT PROTEIN BL21M"/>
    <property type="match status" value="1"/>
</dbReference>
<dbReference type="SUPFAM" id="SSF141091">
    <property type="entry name" value="L21p-like"/>
    <property type="match status" value="1"/>
</dbReference>
<dbReference type="NCBIfam" id="TIGR00061">
    <property type="entry name" value="L21"/>
    <property type="match status" value="1"/>
</dbReference>
<dbReference type="InterPro" id="IPR028909">
    <property type="entry name" value="bL21-like"/>
</dbReference>
<protein>
    <recommendedName>
        <fullName evidence="4">Large ribosomal subunit protein bL21m</fullName>
    </recommendedName>
</protein>
<dbReference type="AlphaFoldDB" id="A0A7S4A813"/>
<keyword evidence="3" id="KW-0687">Ribonucleoprotein</keyword>
<keyword evidence="2" id="KW-0689">Ribosomal protein</keyword>
<dbReference type="GO" id="GO:0006412">
    <property type="term" value="P:translation"/>
    <property type="evidence" value="ECO:0007669"/>
    <property type="project" value="InterPro"/>
</dbReference>
<dbReference type="InterPro" id="IPR036164">
    <property type="entry name" value="bL21-like_sf"/>
</dbReference>
<accession>A0A7S4A813</accession>
<comment type="similarity">
    <text evidence="1">Belongs to the bacterial ribosomal protein bL21 family.</text>
</comment>
<evidence type="ECO:0000256" key="1">
    <source>
        <dbReference type="ARBA" id="ARBA00008563"/>
    </source>
</evidence>
<dbReference type="HAMAP" id="MF_01363">
    <property type="entry name" value="Ribosomal_bL21"/>
    <property type="match status" value="1"/>
</dbReference>
<evidence type="ECO:0000256" key="4">
    <source>
        <dbReference type="ARBA" id="ARBA00044129"/>
    </source>
</evidence>
<dbReference type="Pfam" id="PF00829">
    <property type="entry name" value="Ribosomal_L21p"/>
    <property type="match status" value="1"/>
</dbReference>
<name>A0A7S4A813_9STRA</name>
<gene>
    <name evidence="5" type="ORF">PCAL00307_LOCUS22142</name>
</gene>
<evidence type="ECO:0000256" key="2">
    <source>
        <dbReference type="ARBA" id="ARBA00022980"/>
    </source>
</evidence>
<reference evidence="5" key="1">
    <citation type="submission" date="2021-01" db="EMBL/GenBank/DDBJ databases">
        <authorList>
            <person name="Corre E."/>
            <person name="Pelletier E."/>
            <person name="Niang G."/>
            <person name="Scheremetjew M."/>
            <person name="Finn R."/>
            <person name="Kale V."/>
            <person name="Holt S."/>
            <person name="Cochrane G."/>
            <person name="Meng A."/>
            <person name="Brown T."/>
            <person name="Cohen L."/>
        </authorList>
    </citation>
    <scope>NUCLEOTIDE SEQUENCE</scope>
    <source>
        <strain evidence="5">CCMP1756</strain>
    </source>
</reference>
<dbReference type="EMBL" id="HBIW01025673">
    <property type="protein sequence ID" value="CAE0706691.1"/>
    <property type="molecule type" value="Transcribed_RNA"/>
</dbReference>
<evidence type="ECO:0000313" key="5">
    <source>
        <dbReference type="EMBL" id="CAE0706691.1"/>
    </source>
</evidence>
<organism evidence="5">
    <name type="scientific">Pelagomonas calceolata</name>
    <dbReference type="NCBI Taxonomy" id="35677"/>
    <lineage>
        <taxon>Eukaryota</taxon>
        <taxon>Sar</taxon>
        <taxon>Stramenopiles</taxon>
        <taxon>Ochrophyta</taxon>
        <taxon>Pelagophyceae</taxon>
        <taxon>Pelagomonadales</taxon>
        <taxon>Pelagomonadaceae</taxon>
        <taxon>Pelagomonas</taxon>
    </lineage>
</organism>
<dbReference type="GO" id="GO:0005762">
    <property type="term" value="C:mitochondrial large ribosomal subunit"/>
    <property type="evidence" value="ECO:0007669"/>
    <property type="project" value="TreeGrafter"/>
</dbReference>
<dbReference type="InterPro" id="IPR001787">
    <property type="entry name" value="Ribosomal_bL21"/>
</dbReference>
<proteinExistence type="inferred from homology"/>
<dbReference type="PANTHER" id="PTHR21349">
    <property type="entry name" value="50S RIBOSOMAL PROTEIN L21"/>
    <property type="match status" value="1"/>
</dbReference>
<evidence type="ECO:0000256" key="3">
    <source>
        <dbReference type="ARBA" id="ARBA00023274"/>
    </source>
</evidence>